<evidence type="ECO:0000313" key="18">
    <source>
        <dbReference type="Proteomes" id="UP000324209"/>
    </source>
</evidence>
<evidence type="ECO:0000256" key="9">
    <source>
        <dbReference type="ARBA" id="ARBA00023049"/>
    </source>
</evidence>
<comment type="similarity">
    <text evidence="13">Belongs to the peptidase M48 family.</text>
</comment>
<dbReference type="CDD" id="cd07343">
    <property type="entry name" value="M48A_Zmpste24p_like"/>
    <property type="match status" value="1"/>
</dbReference>
<keyword evidence="18" id="KW-1185">Reference proteome</keyword>
<evidence type="ECO:0000256" key="4">
    <source>
        <dbReference type="ARBA" id="ARBA00022723"/>
    </source>
</evidence>
<comment type="cofactor">
    <cofactor evidence="12 13">
        <name>Zn(2+)</name>
        <dbReference type="ChEBI" id="CHEBI:29105"/>
    </cofactor>
    <text evidence="12 13">Binds 1 zinc ion per subunit.</text>
</comment>
<dbReference type="Gene3D" id="3.30.2010.10">
    <property type="entry name" value="Metalloproteases ('zincins'), catalytic domain"/>
    <property type="match status" value="1"/>
</dbReference>
<keyword evidence="8 14" id="KW-1133">Transmembrane helix</keyword>
<organism evidence="17 18">
    <name type="scientific">Oceanispirochaeta crateris</name>
    <dbReference type="NCBI Taxonomy" id="2518645"/>
    <lineage>
        <taxon>Bacteria</taxon>
        <taxon>Pseudomonadati</taxon>
        <taxon>Spirochaetota</taxon>
        <taxon>Spirochaetia</taxon>
        <taxon>Spirochaetales</taxon>
        <taxon>Spirochaetaceae</taxon>
        <taxon>Oceanispirochaeta</taxon>
    </lineage>
</organism>
<evidence type="ECO:0000256" key="8">
    <source>
        <dbReference type="ARBA" id="ARBA00022989"/>
    </source>
</evidence>
<evidence type="ECO:0000256" key="1">
    <source>
        <dbReference type="ARBA" id="ARBA00004477"/>
    </source>
</evidence>
<evidence type="ECO:0000256" key="11">
    <source>
        <dbReference type="PIRSR" id="PIRSR627057-1"/>
    </source>
</evidence>
<dbReference type="Proteomes" id="UP000324209">
    <property type="component" value="Chromosome"/>
</dbReference>
<gene>
    <name evidence="17" type="ORF">EXM22_04940</name>
</gene>
<feature type="binding site" evidence="12">
    <location>
        <position position="279"/>
    </location>
    <ligand>
        <name>Zn(2+)</name>
        <dbReference type="ChEBI" id="CHEBI:29105"/>
        <note>catalytic</note>
    </ligand>
</feature>
<evidence type="ECO:0000256" key="6">
    <source>
        <dbReference type="ARBA" id="ARBA00022824"/>
    </source>
</evidence>
<feature type="transmembrane region" description="Helical" evidence="14">
    <location>
        <begin position="176"/>
        <end position="199"/>
    </location>
</feature>
<name>A0A5C1QLG0_9SPIO</name>
<sequence length="417" mass="47345">MSSSILLMIILALFIAEFIVSWFLSIMNLNCTIQNRTKIPEAFSGTITPETYEKSVSYTLVKGRFSLLSSSVSFVFLLLIVMSGFPGRLENFMLNFLPEGTLFSILYIMVFSIIFSLPSIPLNLYSQFVIEEEFGFNKTSLSLYLSDTLKQLILTPFLVIPLLWGLFFFMDKSGAFWWIYASAFIIVFQLFILLLYPVLIAPLFNKFKPLEDGPLKTRLLGLAERTGFDTRGIYVMDGSRRSGHSNAYFTGLGKFRRIVLFDTLIESLSEDQLEAVLAHEIGHNRLKHIPKRLLVSVLSLTGILFITSLCLNWEALFQAFAFSGQGYHSILVILMFCSTPFSFFLSPLSHFWSRKHEYEADAYACKAVQNNESLAQALLMLSSENLSNLTPHKLYSTFHYGHPVLSERLEAIGKAEI</sequence>
<keyword evidence="2 13" id="KW-0645">Protease</keyword>
<proteinExistence type="inferred from homology"/>
<keyword evidence="6" id="KW-0256">Endoplasmic reticulum</keyword>
<accession>A0A5C1QLG0</accession>
<evidence type="ECO:0000259" key="15">
    <source>
        <dbReference type="Pfam" id="PF01435"/>
    </source>
</evidence>
<dbReference type="PANTHER" id="PTHR10120">
    <property type="entry name" value="CAAX PRENYL PROTEASE 1"/>
    <property type="match status" value="1"/>
</dbReference>
<dbReference type="InterPro" id="IPR032456">
    <property type="entry name" value="Peptidase_M48_N"/>
</dbReference>
<feature type="transmembrane region" description="Helical" evidence="14">
    <location>
        <begin position="151"/>
        <end position="170"/>
    </location>
</feature>
<protein>
    <submittedName>
        <fullName evidence="17">M48 family peptidase</fullName>
    </submittedName>
</protein>
<keyword evidence="4 12" id="KW-0479">Metal-binding</keyword>
<feature type="transmembrane region" description="Helical" evidence="14">
    <location>
        <begin position="293"/>
        <end position="315"/>
    </location>
</feature>
<evidence type="ECO:0000256" key="5">
    <source>
        <dbReference type="ARBA" id="ARBA00022801"/>
    </source>
</evidence>
<dbReference type="InterPro" id="IPR027057">
    <property type="entry name" value="CAXX_Prtase_1"/>
</dbReference>
<dbReference type="InterPro" id="IPR001915">
    <property type="entry name" value="Peptidase_M48"/>
</dbReference>
<evidence type="ECO:0000256" key="2">
    <source>
        <dbReference type="ARBA" id="ARBA00022670"/>
    </source>
</evidence>
<dbReference type="FunFam" id="3.30.2010.10:FF:000002">
    <property type="entry name" value="CAAX prenyl protease"/>
    <property type="match status" value="1"/>
</dbReference>
<dbReference type="Pfam" id="PF01435">
    <property type="entry name" value="Peptidase_M48"/>
    <property type="match status" value="1"/>
</dbReference>
<feature type="domain" description="CAAX prenyl protease 1 N-terminal" evidence="16">
    <location>
        <begin position="34"/>
        <end position="206"/>
    </location>
</feature>
<dbReference type="AlphaFoldDB" id="A0A5C1QLG0"/>
<feature type="domain" description="Peptidase M48" evidence="15">
    <location>
        <begin position="210"/>
        <end position="414"/>
    </location>
</feature>
<dbReference type="GO" id="GO:0071586">
    <property type="term" value="P:CAAX-box protein processing"/>
    <property type="evidence" value="ECO:0007669"/>
    <property type="project" value="InterPro"/>
</dbReference>
<evidence type="ECO:0000256" key="12">
    <source>
        <dbReference type="PIRSR" id="PIRSR627057-2"/>
    </source>
</evidence>
<evidence type="ECO:0000256" key="10">
    <source>
        <dbReference type="ARBA" id="ARBA00023136"/>
    </source>
</evidence>
<feature type="transmembrane region" description="Helical" evidence="14">
    <location>
        <begin position="327"/>
        <end position="345"/>
    </location>
</feature>
<feature type="active site" description="Proton donor" evidence="11">
    <location>
        <position position="361"/>
    </location>
</feature>
<evidence type="ECO:0000313" key="17">
    <source>
        <dbReference type="EMBL" id="QEN07366.1"/>
    </source>
</evidence>
<keyword evidence="3 14" id="KW-0812">Transmembrane</keyword>
<keyword evidence="10 14" id="KW-0472">Membrane</keyword>
<dbReference type="KEGG" id="ock:EXM22_04940"/>
<keyword evidence="7 12" id="KW-0862">Zinc</keyword>
<evidence type="ECO:0000259" key="16">
    <source>
        <dbReference type="Pfam" id="PF16491"/>
    </source>
</evidence>
<dbReference type="OrthoDB" id="9781930at2"/>
<feature type="transmembrane region" description="Helical" evidence="14">
    <location>
        <begin position="105"/>
        <end position="130"/>
    </location>
</feature>
<dbReference type="GO" id="GO:0004222">
    <property type="term" value="F:metalloendopeptidase activity"/>
    <property type="evidence" value="ECO:0007669"/>
    <property type="project" value="InterPro"/>
</dbReference>
<dbReference type="RefSeq" id="WP_149485447.1">
    <property type="nucleotide sequence ID" value="NZ_CP036150.1"/>
</dbReference>
<feature type="binding site" evidence="12">
    <location>
        <position position="357"/>
    </location>
    <ligand>
        <name>Zn(2+)</name>
        <dbReference type="ChEBI" id="CHEBI:29105"/>
        <note>catalytic</note>
    </ligand>
</feature>
<keyword evidence="5 13" id="KW-0378">Hydrolase</keyword>
<evidence type="ECO:0000256" key="14">
    <source>
        <dbReference type="SAM" id="Phobius"/>
    </source>
</evidence>
<feature type="transmembrane region" description="Helical" evidence="14">
    <location>
        <begin position="65"/>
        <end position="85"/>
    </location>
</feature>
<reference evidence="17 18" key="1">
    <citation type="submission" date="2019-02" db="EMBL/GenBank/DDBJ databases">
        <title>Complete Genome Sequence and Methylome Analysis of free living Spirochaetas.</title>
        <authorList>
            <person name="Fomenkov A."/>
            <person name="Dubinina G."/>
            <person name="Leshcheva N."/>
            <person name="Mikheeva N."/>
            <person name="Grabovich M."/>
            <person name="Vincze T."/>
            <person name="Roberts R.J."/>
        </authorList>
    </citation>
    <scope>NUCLEOTIDE SEQUENCE [LARGE SCALE GENOMIC DNA]</scope>
    <source>
        <strain evidence="17 18">K2</strain>
    </source>
</reference>
<evidence type="ECO:0000256" key="3">
    <source>
        <dbReference type="ARBA" id="ARBA00022692"/>
    </source>
</evidence>
<evidence type="ECO:0000256" key="13">
    <source>
        <dbReference type="RuleBase" id="RU003983"/>
    </source>
</evidence>
<feature type="transmembrane region" description="Helical" evidence="14">
    <location>
        <begin position="6"/>
        <end position="29"/>
    </location>
</feature>
<comment type="subcellular location">
    <subcellularLocation>
        <location evidence="1">Endoplasmic reticulum membrane</location>
        <topology evidence="1">Multi-pass membrane protein</topology>
    </subcellularLocation>
</comment>
<dbReference type="GO" id="GO:0046872">
    <property type="term" value="F:metal ion binding"/>
    <property type="evidence" value="ECO:0007669"/>
    <property type="project" value="UniProtKB-KW"/>
</dbReference>
<evidence type="ECO:0000256" key="7">
    <source>
        <dbReference type="ARBA" id="ARBA00022833"/>
    </source>
</evidence>
<dbReference type="Pfam" id="PF16491">
    <property type="entry name" value="Peptidase_M48_N"/>
    <property type="match status" value="1"/>
</dbReference>
<feature type="binding site" evidence="12">
    <location>
        <position position="283"/>
    </location>
    <ligand>
        <name>Zn(2+)</name>
        <dbReference type="ChEBI" id="CHEBI:29105"/>
        <note>catalytic</note>
    </ligand>
</feature>
<keyword evidence="9 13" id="KW-0482">Metalloprotease</keyword>
<feature type="active site" evidence="11">
    <location>
        <position position="280"/>
    </location>
</feature>
<dbReference type="EMBL" id="CP036150">
    <property type="protein sequence ID" value="QEN07366.1"/>
    <property type="molecule type" value="Genomic_DNA"/>
</dbReference>